<dbReference type="GO" id="GO:0005975">
    <property type="term" value="P:carbohydrate metabolic process"/>
    <property type="evidence" value="ECO:0007669"/>
    <property type="project" value="InterPro"/>
</dbReference>
<evidence type="ECO:0000256" key="2">
    <source>
        <dbReference type="ARBA" id="ARBA00040976"/>
    </source>
</evidence>
<dbReference type="GO" id="GO:0070492">
    <property type="term" value="F:oligosaccharide binding"/>
    <property type="evidence" value="ECO:0007669"/>
    <property type="project" value="TreeGrafter"/>
</dbReference>
<reference evidence="5 6" key="1">
    <citation type="submission" date="2024-01" db="EMBL/GenBank/DDBJ databases">
        <title>The genome of the rayed Mediterranean limpet Patella caerulea (Linnaeus, 1758).</title>
        <authorList>
            <person name="Anh-Thu Weber A."/>
            <person name="Halstead-Nussloch G."/>
        </authorList>
    </citation>
    <scope>NUCLEOTIDE SEQUENCE [LARGE SCALE GENOMIC DNA]</scope>
    <source>
        <strain evidence="5">AATW-2023a</strain>
        <tissue evidence="5">Whole specimen</tissue>
    </source>
</reference>
<feature type="signal peptide" evidence="3">
    <location>
        <begin position="1"/>
        <end position="19"/>
    </location>
</feature>
<dbReference type="EMBL" id="JAZGQO010000018">
    <property type="protein sequence ID" value="KAK6168003.1"/>
    <property type="molecule type" value="Genomic_DNA"/>
</dbReference>
<keyword evidence="3" id="KW-0732">Signal</keyword>
<dbReference type="InterPro" id="IPR001223">
    <property type="entry name" value="Glyco_hydro18_cat"/>
</dbReference>
<proteinExistence type="inferred from homology"/>
<feature type="chain" id="PRO_5043030419" description="Chitinase domain-containing protein 1" evidence="3">
    <location>
        <begin position="20"/>
        <end position="388"/>
    </location>
</feature>
<accession>A0AAN8J0S3</accession>
<dbReference type="InterPro" id="IPR011583">
    <property type="entry name" value="Chitinase_II/V-like_cat"/>
</dbReference>
<evidence type="ECO:0000313" key="6">
    <source>
        <dbReference type="Proteomes" id="UP001347796"/>
    </source>
</evidence>
<dbReference type="Gene3D" id="3.10.50.10">
    <property type="match status" value="1"/>
</dbReference>
<dbReference type="FunFam" id="3.20.20.80:FF:000028">
    <property type="entry name" value="Chitinase domain-containing protein 1"/>
    <property type="match status" value="1"/>
</dbReference>
<dbReference type="CDD" id="cd02876">
    <property type="entry name" value="GH18_SI-CLP"/>
    <property type="match status" value="1"/>
</dbReference>
<dbReference type="AlphaFoldDB" id="A0AAN8J0S3"/>
<name>A0AAN8J0S3_PATCE</name>
<dbReference type="InterPro" id="IPR017853">
    <property type="entry name" value="GH"/>
</dbReference>
<dbReference type="Proteomes" id="UP001347796">
    <property type="component" value="Unassembled WGS sequence"/>
</dbReference>
<feature type="domain" description="GH18" evidence="4">
    <location>
        <begin position="76"/>
        <end position="388"/>
    </location>
</feature>
<gene>
    <name evidence="5" type="ORF">SNE40_021915</name>
</gene>
<dbReference type="Pfam" id="PF00704">
    <property type="entry name" value="Glyco_hydro_18"/>
    <property type="match status" value="1"/>
</dbReference>
<dbReference type="GO" id="GO:0012505">
    <property type="term" value="C:endomembrane system"/>
    <property type="evidence" value="ECO:0007669"/>
    <property type="project" value="TreeGrafter"/>
</dbReference>
<evidence type="ECO:0000313" key="5">
    <source>
        <dbReference type="EMBL" id="KAK6168003.1"/>
    </source>
</evidence>
<dbReference type="PANTHER" id="PTHR46066:SF2">
    <property type="entry name" value="CHITINASE DOMAIN-CONTAINING PROTEIN 1"/>
    <property type="match status" value="1"/>
</dbReference>
<dbReference type="SMART" id="SM00636">
    <property type="entry name" value="Glyco_18"/>
    <property type="match status" value="1"/>
</dbReference>
<evidence type="ECO:0000259" key="4">
    <source>
        <dbReference type="PROSITE" id="PS51910"/>
    </source>
</evidence>
<dbReference type="InterPro" id="IPR029070">
    <property type="entry name" value="Chitinase_insertion_sf"/>
</dbReference>
<comment type="similarity">
    <text evidence="1">Belongs to the glycosyl hydrolase 18 family.</text>
</comment>
<dbReference type="PANTHER" id="PTHR46066">
    <property type="entry name" value="CHITINASE DOMAIN-CONTAINING PROTEIN 1 FAMILY MEMBER"/>
    <property type="match status" value="1"/>
</dbReference>
<sequence length="388" mass="44172">MENLFFLLVVVVVISTTQATLGQGDKKKKSAEEKTELSQTSVVARDLVKEKIKWKDIVKEHASYCETEKDVKNFKGLSLGYVTPWNSHGYDIAKIFGAKFDYVSPVWLQLQRKPGGAFHMAGGHDIDKGWVSDVTKDRNTKIVPRVLFERWTGNDYDALFSSEDVMEDCANYMIKYLKKYGFGGIVLEIWSSLGGTRRQELIHFINHVAEIFHNKKKIFILVLPPPVYARKSPGLVDKSNFDQFSEYIDGFSLMTYDYSSPGNPGANSPIKWVKECVEKLVPDSTSPQRKKILLGLNFYGYKFGNMQSEAVVGHEYISILKEVKPKLKWSTENKEHSFGFKSGMGTTDTIWYPTLMSIQERLKLAEELGTGISIWEIGQGLDYFYDLL</sequence>
<keyword evidence="6" id="KW-1185">Reference proteome</keyword>
<evidence type="ECO:0000256" key="1">
    <source>
        <dbReference type="ARBA" id="ARBA00009336"/>
    </source>
</evidence>
<protein>
    <recommendedName>
        <fullName evidence="2">Chitinase domain-containing protein 1</fullName>
    </recommendedName>
</protein>
<dbReference type="SUPFAM" id="SSF51445">
    <property type="entry name" value="(Trans)glycosidases"/>
    <property type="match status" value="1"/>
</dbReference>
<organism evidence="5 6">
    <name type="scientific">Patella caerulea</name>
    <name type="common">Rayed Mediterranean limpet</name>
    <dbReference type="NCBI Taxonomy" id="87958"/>
    <lineage>
        <taxon>Eukaryota</taxon>
        <taxon>Metazoa</taxon>
        <taxon>Spiralia</taxon>
        <taxon>Lophotrochozoa</taxon>
        <taxon>Mollusca</taxon>
        <taxon>Gastropoda</taxon>
        <taxon>Patellogastropoda</taxon>
        <taxon>Patelloidea</taxon>
        <taxon>Patellidae</taxon>
        <taxon>Patella</taxon>
    </lineage>
</organism>
<comment type="caution">
    <text evidence="5">The sequence shown here is derived from an EMBL/GenBank/DDBJ whole genome shotgun (WGS) entry which is preliminary data.</text>
</comment>
<dbReference type="PROSITE" id="PS51910">
    <property type="entry name" value="GH18_2"/>
    <property type="match status" value="1"/>
</dbReference>
<dbReference type="Gene3D" id="3.20.20.80">
    <property type="entry name" value="Glycosidases"/>
    <property type="match status" value="1"/>
</dbReference>
<evidence type="ECO:0000256" key="3">
    <source>
        <dbReference type="SAM" id="SignalP"/>
    </source>
</evidence>
<dbReference type="GO" id="GO:0008061">
    <property type="term" value="F:chitin binding"/>
    <property type="evidence" value="ECO:0007669"/>
    <property type="project" value="InterPro"/>
</dbReference>